<evidence type="ECO:0000313" key="5">
    <source>
        <dbReference type="Proteomes" id="UP000078542"/>
    </source>
</evidence>
<dbReference type="GO" id="GO:0046872">
    <property type="term" value="F:metal ion binding"/>
    <property type="evidence" value="ECO:0007669"/>
    <property type="project" value="UniProtKB-KW"/>
</dbReference>
<keyword evidence="2" id="KW-0479">Metal-binding</keyword>
<evidence type="ECO:0000259" key="3">
    <source>
        <dbReference type="Pfam" id="PF13359"/>
    </source>
</evidence>
<evidence type="ECO:0000256" key="1">
    <source>
        <dbReference type="ARBA" id="ARBA00001968"/>
    </source>
</evidence>
<keyword evidence="5" id="KW-1185">Reference proteome</keyword>
<dbReference type="AlphaFoldDB" id="A0A151I824"/>
<sequence length="96" mass="10985">MNINARYPGSTHDAYIWNNSNVKNAIHLYRRYPNNNFYLVGDSGYSLRPWMMTPIIDAPENSPEAASQIAKFAKNRSCKILLQTLLAERIKIGNKI</sequence>
<evidence type="ECO:0000313" key="4">
    <source>
        <dbReference type="EMBL" id="KYM94273.1"/>
    </source>
</evidence>
<proteinExistence type="predicted"/>
<dbReference type="Proteomes" id="UP000078542">
    <property type="component" value="Unassembled WGS sequence"/>
</dbReference>
<dbReference type="Pfam" id="PF13359">
    <property type="entry name" value="DDE_Tnp_4"/>
    <property type="match status" value="1"/>
</dbReference>
<protein>
    <recommendedName>
        <fullName evidence="3">DDE Tnp4 domain-containing protein</fullName>
    </recommendedName>
</protein>
<comment type="cofactor">
    <cofactor evidence="1">
        <name>a divalent metal cation</name>
        <dbReference type="ChEBI" id="CHEBI:60240"/>
    </cofactor>
</comment>
<accession>A0A151I824</accession>
<evidence type="ECO:0000256" key="2">
    <source>
        <dbReference type="ARBA" id="ARBA00022723"/>
    </source>
</evidence>
<reference evidence="4 5" key="1">
    <citation type="submission" date="2016-03" db="EMBL/GenBank/DDBJ databases">
        <title>Cyphomyrmex costatus WGS genome.</title>
        <authorList>
            <person name="Nygaard S."/>
            <person name="Hu H."/>
            <person name="Boomsma J."/>
            <person name="Zhang G."/>
        </authorList>
    </citation>
    <scope>NUCLEOTIDE SEQUENCE [LARGE SCALE GENOMIC DNA]</scope>
    <source>
        <strain evidence="4">MS0001</strain>
        <tissue evidence="4">Whole body</tissue>
    </source>
</reference>
<dbReference type="EMBL" id="KQ978391">
    <property type="protein sequence ID" value="KYM94273.1"/>
    <property type="molecule type" value="Genomic_DNA"/>
</dbReference>
<dbReference type="STRING" id="456900.A0A151I824"/>
<name>A0A151I824_9HYME</name>
<organism evidence="4 5">
    <name type="scientific">Cyphomyrmex costatus</name>
    <dbReference type="NCBI Taxonomy" id="456900"/>
    <lineage>
        <taxon>Eukaryota</taxon>
        <taxon>Metazoa</taxon>
        <taxon>Ecdysozoa</taxon>
        <taxon>Arthropoda</taxon>
        <taxon>Hexapoda</taxon>
        <taxon>Insecta</taxon>
        <taxon>Pterygota</taxon>
        <taxon>Neoptera</taxon>
        <taxon>Endopterygota</taxon>
        <taxon>Hymenoptera</taxon>
        <taxon>Apocrita</taxon>
        <taxon>Aculeata</taxon>
        <taxon>Formicoidea</taxon>
        <taxon>Formicidae</taxon>
        <taxon>Myrmicinae</taxon>
        <taxon>Cyphomyrmex</taxon>
    </lineage>
</organism>
<gene>
    <name evidence="4" type="ORF">ALC62_15099</name>
</gene>
<feature type="domain" description="DDE Tnp4" evidence="3">
    <location>
        <begin position="3"/>
        <end position="68"/>
    </location>
</feature>
<dbReference type="InterPro" id="IPR027806">
    <property type="entry name" value="HARBI1_dom"/>
</dbReference>